<comment type="subcellular location">
    <subcellularLocation>
        <location evidence="6">Cytoplasm</location>
    </subcellularLocation>
    <subcellularLocation>
        <location evidence="6">Secreted</location>
    </subcellularLocation>
    <subcellularLocation>
        <location evidence="6">Cell surface</location>
    </subcellularLocation>
    <text evidence="6">Fractions of enolase are present in both the cytoplasm and on the cell surface.</text>
</comment>
<evidence type="ECO:0000256" key="5">
    <source>
        <dbReference type="ARBA" id="ARBA00023239"/>
    </source>
</evidence>
<feature type="binding site" evidence="7">
    <location>
        <position position="316"/>
    </location>
    <ligand>
        <name>Mg(2+)</name>
        <dbReference type="ChEBI" id="CHEBI:18420"/>
    </ligand>
</feature>
<keyword evidence="7" id="KW-0479">Metal-binding</keyword>
<keyword evidence="10" id="KW-0670">Pyruvate</keyword>
<keyword evidence="6" id="KW-0963">Cytoplasm</keyword>
<dbReference type="GO" id="GO:0005576">
    <property type="term" value="C:extracellular region"/>
    <property type="evidence" value="ECO:0007669"/>
    <property type="project" value="UniProtKB-SubCell"/>
</dbReference>
<evidence type="ECO:0000256" key="4">
    <source>
        <dbReference type="ARBA" id="ARBA00023152"/>
    </source>
</evidence>
<dbReference type="CDD" id="cd03313">
    <property type="entry name" value="enolase"/>
    <property type="match status" value="1"/>
</dbReference>
<evidence type="ECO:0000313" key="10">
    <source>
        <dbReference type="EMBL" id="QQR92353.1"/>
    </source>
</evidence>
<dbReference type="Pfam" id="PF03952">
    <property type="entry name" value="Enolase_N"/>
    <property type="match status" value="1"/>
</dbReference>
<dbReference type="PANTHER" id="PTHR11902">
    <property type="entry name" value="ENOLASE"/>
    <property type="match status" value="1"/>
</dbReference>
<comment type="pathway">
    <text evidence="1 6">Carbohydrate degradation; glycolysis; pyruvate from D-glyceraldehyde 3-phosphate: step 4/5.</text>
</comment>
<dbReference type="InterPro" id="IPR000941">
    <property type="entry name" value="Enolase"/>
</dbReference>
<feature type="binding site" evidence="6">
    <location>
        <position position="341"/>
    </location>
    <ligand>
        <name>(2R)-2-phosphoglycerate</name>
        <dbReference type="ChEBI" id="CHEBI:58289"/>
    </ligand>
</feature>
<dbReference type="InterPro" id="IPR020811">
    <property type="entry name" value="Enolase_N"/>
</dbReference>
<proteinExistence type="inferred from homology"/>
<accession>A0A7T9DJ96</accession>
<dbReference type="GO" id="GO:0006096">
    <property type="term" value="P:glycolytic process"/>
    <property type="evidence" value="ECO:0007669"/>
    <property type="project" value="UniProtKB-UniRule"/>
</dbReference>
<dbReference type="HAMAP" id="MF_00318">
    <property type="entry name" value="Enolase"/>
    <property type="match status" value="1"/>
</dbReference>
<dbReference type="Gene3D" id="3.20.20.120">
    <property type="entry name" value="Enolase-like C-terminal domain"/>
    <property type="match status" value="1"/>
</dbReference>
<dbReference type="GO" id="GO:0000015">
    <property type="term" value="C:phosphopyruvate hydratase complex"/>
    <property type="evidence" value="ECO:0007669"/>
    <property type="project" value="InterPro"/>
</dbReference>
<gene>
    <name evidence="6 10" type="primary">eno</name>
    <name evidence="10" type="ORF">IPJ89_04320</name>
</gene>
<dbReference type="GO" id="GO:0009986">
    <property type="term" value="C:cell surface"/>
    <property type="evidence" value="ECO:0007669"/>
    <property type="project" value="UniProtKB-SubCell"/>
</dbReference>
<dbReference type="EMBL" id="CP064981">
    <property type="protein sequence ID" value="QQR92353.1"/>
    <property type="molecule type" value="Genomic_DNA"/>
</dbReference>
<comment type="cofactor">
    <cofactor evidence="7">
        <name>Mg(2+)</name>
        <dbReference type="ChEBI" id="CHEBI:18420"/>
    </cofactor>
    <text evidence="7">Mg(2+) is required for catalysis and for stabilizing the dimer.</text>
</comment>
<comment type="similarity">
    <text evidence="2 6">Belongs to the enolase family.</text>
</comment>
<evidence type="ECO:0000256" key="6">
    <source>
        <dbReference type="HAMAP-Rule" id="MF_00318"/>
    </source>
</evidence>
<dbReference type="PANTHER" id="PTHR11902:SF1">
    <property type="entry name" value="ENOLASE"/>
    <property type="match status" value="1"/>
</dbReference>
<dbReference type="AlphaFoldDB" id="A0A7T9DJ96"/>
<protein>
    <recommendedName>
        <fullName evidence="6">Enolase</fullName>
        <ecNumber evidence="6">4.2.1.11</ecNumber>
    </recommendedName>
    <alternativeName>
        <fullName evidence="6">2-phospho-D-glycerate hydro-lyase</fullName>
    </alternativeName>
    <alternativeName>
        <fullName evidence="6">2-phosphoglycerate dehydratase</fullName>
    </alternativeName>
</protein>
<dbReference type="InterPro" id="IPR036849">
    <property type="entry name" value="Enolase-like_C_sf"/>
</dbReference>
<dbReference type="Proteomes" id="UP000596004">
    <property type="component" value="Chromosome"/>
</dbReference>
<dbReference type="GO" id="GO:0004634">
    <property type="term" value="F:phosphopyruvate hydratase activity"/>
    <property type="evidence" value="ECO:0007669"/>
    <property type="project" value="UniProtKB-UniRule"/>
</dbReference>
<dbReference type="InterPro" id="IPR029017">
    <property type="entry name" value="Enolase-like_N"/>
</dbReference>
<dbReference type="InterPro" id="IPR020810">
    <property type="entry name" value="Enolase_C"/>
</dbReference>
<feature type="active site" description="Proton acceptor" evidence="6">
    <location>
        <position position="341"/>
    </location>
</feature>
<dbReference type="Pfam" id="PF00113">
    <property type="entry name" value="Enolase_C"/>
    <property type="match status" value="1"/>
</dbReference>
<dbReference type="SMART" id="SM01193">
    <property type="entry name" value="Enolase_N"/>
    <property type="match status" value="1"/>
</dbReference>
<evidence type="ECO:0000259" key="9">
    <source>
        <dbReference type="SMART" id="SM01193"/>
    </source>
</evidence>
<comment type="function">
    <text evidence="6">Catalyzes the reversible conversion of 2-phosphoglycerate (2-PG) into phosphoenolpyruvate (PEP). It is essential for the degradation of carbohydrates via glycolysis.</text>
</comment>
<dbReference type="GO" id="GO:0000287">
    <property type="term" value="F:magnesium ion binding"/>
    <property type="evidence" value="ECO:0007669"/>
    <property type="project" value="InterPro"/>
</dbReference>
<dbReference type="SUPFAM" id="SSF54826">
    <property type="entry name" value="Enolase N-terminal domain-like"/>
    <property type="match status" value="1"/>
</dbReference>
<dbReference type="PRINTS" id="PR00148">
    <property type="entry name" value="ENOLASE"/>
</dbReference>
<evidence type="ECO:0000256" key="7">
    <source>
        <dbReference type="PIRSR" id="PIRSR001400-3"/>
    </source>
</evidence>
<evidence type="ECO:0000256" key="1">
    <source>
        <dbReference type="ARBA" id="ARBA00005031"/>
    </source>
</evidence>
<sequence length="423" mass="46138">MKSPFAVEKIRARQVFDSRGVPTVEVEAISGQMMARAIAPAGTSKGRHEAHDLRDEEKAYLGMGVSKAVKNVNGSISRELQGMNACAQQEVDKALIDLDGTPQKNKLGANAMIAVSMAICKLGAQLQDRTVYEHVSQLTQSKEKLYKLPMPLVNVINGGKHAGNQLPVEEILIEPTKAKSAEHALQITQEIYLTLKQLLAQKYGPTSVNVGELGGFAIPVSDLNVALDHVMEAAKQLGYEKQIKVGLNVAASHIVKKGAYHLGDKTLTHRQLVNFYANLVAQYPISVLIDPFSEDDIQGFQGAVQRIGSTHPIVGDDLLVSNPMRMKRVMDLKACNGLDLKINQIGTISEAMQAYQMAKEAKWTTIVSARAGESEDSFLADFAVGLHANYAKFGALSRSERVNKYNQLMRIEESLGKKAVFGK</sequence>
<keyword evidence="3 7" id="KW-0460">Magnesium</keyword>
<comment type="catalytic activity">
    <reaction evidence="6">
        <text>(2R)-2-phosphoglycerate = phosphoenolpyruvate + H2O</text>
        <dbReference type="Rhea" id="RHEA:10164"/>
        <dbReference type="ChEBI" id="CHEBI:15377"/>
        <dbReference type="ChEBI" id="CHEBI:58289"/>
        <dbReference type="ChEBI" id="CHEBI:58702"/>
        <dbReference type="EC" id="4.2.1.11"/>
    </reaction>
</comment>
<keyword evidence="6" id="KW-0964">Secreted</keyword>
<dbReference type="UniPathway" id="UPA00109">
    <property type="reaction ID" value="UER00187"/>
</dbReference>
<name>A0A7T9DJ96_9ARCH</name>
<reference evidence="10" key="1">
    <citation type="submission" date="2020-11" db="EMBL/GenBank/DDBJ databases">
        <title>Connecting structure to function with the recovery of over 1000 high-quality activated sludge metagenome-assembled genomes encoding full-length rRNA genes using long-read sequencing.</title>
        <authorList>
            <person name="Singleton C.M."/>
            <person name="Petriglieri F."/>
            <person name="Kristensen J.M."/>
            <person name="Kirkegaard R.H."/>
            <person name="Michaelsen T.Y."/>
            <person name="Andersen M.H."/>
            <person name="Karst S.M."/>
            <person name="Dueholm M.S."/>
            <person name="Nielsen P.H."/>
            <person name="Albertsen M."/>
        </authorList>
    </citation>
    <scope>NUCLEOTIDE SEQUENCE</scope>
    <source>
        <strain evidence="10">Fred_18-Q3-R57-64_BAT3C.431</strain>
    </source>
</reference>
<dbReference type="SMART" id="SM01192">
    <property type="entry name" value="Enolase_C"/>
    <property type="match status" value="1"/>
</dbReference>
<feature type="domain" description="Enolase N-terminal" evidence="9">
    <location>
        <begin position="7"/>
        <end position="135"/>
    </location>
</feature>
<dbReference type="SUPFAM" id="SSF51604">
    <property type="entry name" value="Enolase C-terminal domain-like"/>
    <property type="match status" value="1"/>
</dbReference>
<keyword evidence="4 6" id="KW-0324">Glycolysis</keyword>
<evidence type="ECO:0000256" key="2">
    <source>
        <dbReference type="ARBA" id="ARBA00009604"/>
    </source>
</evidence>
<dbReference type="Gene3D" id="3.30.390.10">
    <property type="entry name" value="Enolase-like, N-terminal domain"/>
    <property type="match status" value="1"/>
</dbReference>
<keyword evidence="5 6" id="KW-0456">Lyase</keyword>
<comment type="caution">
    <text evidence="6">Lacks conserved residue(s) required for the propagation of feature annotation.</text>
</comment>
<dbReference type="PIRSF" id="PIRSF001400">
    <property type="entry name" value="Enolase"/>
    <property type="match status" value="1"/>
</dbReference>
<feature type="domain" description="Enolase C-terminal TIM barrel" evidence="8">
    <location>
        <begin position="145"/>
        <end position="423"/>
    </location>
</feature>
<evidence type="ECO:0000259" key="8">
    <source>
        <dbReference type="SMART" id="SM01192"/>
    </source>
</evidence>
<organism evidence="10">
    <name type="scientific">Candidatus Iainarchaeum sp</name>
    <dbReference type="NCBI Taxonomy" id="3101447"/>
    <lineage>
        <taxon>Archaea</taxon>
        <taxon>Candidatus Iainarchaeota</taxon>
        <taxon>Candidatus Iainarchaeia</taxon>
        <taxon>Candidatus Iainarchaeales</taxon>
        <taxon>Candidatus Iainarchaeaceae</taxon>
        <taxon>Candidatus Iainarchaeum</taxon>
    </lineage>
</organism>
<dbReference type="EC" id="4.2.1.11" evidence="6"/>
<evidence type="ECO:0000256" key="3">
    <source>
        <dbReference type="ARBA" id="ARBA00022842"/>
    </source>
</evidence>
<feature type="binding site" evidence="6">
    <location>
        <position position="392"/>
    </location>
    <ligand>
        <name>(2R)-2-phosphoglycerate</name>
        <dbReference type="ChEBI" id="CHEBI:58289"/>
    </ligand>
</feature>
<feature type="binding site" evidence="6">
    <location>
        <position position="370"/>
    </location>
    <ligand>
        <name>(2R)-2-phosphoglycerate</name>
        <dbReference type="ChEBI" id="CHEBI:58289"/>
    </ligand>
</feature>